<dbReference type="AlphaFoldDB" id="A0A5B0SBL9"/>
<organism evidence="3 4">
    <name type="scientific">Puccinia graminis f. sp. tritici</name>
    <dbReference type="NCBI Taxonomy" id="56615"/>
    <lineage>
        <taxon>Eukaryota</taxon>
        <taxon>Fungi</taxon>
        <taxon>Dikarya</taxon>
        <taxon>Basidiomycota</taxon>
        <taxon>Pucciniomycotina</taxon>
        <taxon>Pucciniomycetes</taxon>
        <taxon>Pucciniales</taxon>
        <taxon>Pucciniaceae</taxon>
        <taxon>Puccinia</taxon>
    </lineage>
</organism>
<evidence type="ECO:0000313" key="3">
    <source>
        <dbReference type="EMBL" id="KAA1134583.1"/>
    </source>
</evidence>
<evidence type="ECO:0000313" key="2">
    <source>
        <dbReference type="EMBL" id="KAA1129856.1"/>
    </source>
</evidence>
<keyword evidence="1" id="KW-0472">Membrane</keyword>
<evidence type="ECO:0000313" key="4">
    <source>
        <dbReference type="Proteomes" id="UP000325313"/>
    </source>
</evidence>
<gene>
    <name evidence="2" type="ORF">PGTUg99_005717</name>
    <name evidence="3" type="ORF">PGTUg99_006465</name>
</gene>
<dbReference type="EMBL" id="VDEP01000050">
    <property type="protein sequence ID" value="KAA1134583.1"/>
    <property type="molecule type" value="Genomic_DNA"/>
</dbReference>
<keyword evidence="1" id="KW-1133">Transmembrane helix</keyword>
<sequence>MINSSLMRAANEDLSGANGKQIGVNYLCTNTPKESQTVPKIVSVTVGSTLAVFLACFTLLVAVSNLLIS</sequence>
<proteinExistence type="predicted"/>
<protein>
    <submittedName>
        <fullName evidence="3">Uncharacterized protein</fullName>
    </submittedName>
</protein>
<feature type="transmembrane region" description="Helical" evidence="1">
    <location>
        <begin position="41"/>
        <end position="68"/>
    </location>
</feature>
<evidence type="ECO:0000256" key="1">
    <source>
        <dbReference type="SAM" id="Phobius"/>
    </source>
</evidence>
<keyword evidence="1" id="KW-0812">Transmembrane</keyword>
<dbReference type="Proteomes" id="UP000325313">
    <property type="component" value="Unassembled WGS sequence"/>
</dbReference>
<comment type="caution">
    <text evidence="3">The sequence shown here is derived from an EMBL/GenBank/DDBJ whole genome shotgun (WGS) entry which is preliminary data.</text>
</comment>
<dbReference type="EMBL" id="VDEP01000119">
    <property type="protein sequence ID" value="KAA1129856.1"/>
    <property type="molecule type" value="Genomic_DNA"/>
</dbReference>
<reference evidence="3 4" key="1">
    <citation type="submission" date="2019-05" db="EMBL/GenBank/DDBJ databases">
        <title>Emergence of the Ug99 lineage of the wheat stem rust pathogen through somatic hybridization.</title>
        <authorList>
            <person name="Li F."/>
            <person name="Upadhyaya N.M."/>
            <person name="Sperschneider J."/>
            <person name="Matny O."/>
            <person name="Nguyen-Phuc H."/>
            <person name="Mago R."/>
            <person name="Raley C."/>
            <person name="Miller M.E."/>
            <person name="Silverstein K.A.T."/>
            <person name="Henningsen E."/>
            <person name="Hirsch C.D."/>
            <person name="Visser B."/>
            <person name="Pretorius Z.A."/>
            <person name="Steffenson B.J."/>
            <person name="Schwessinger B."/>
            <person name="Dodds P.N."/>
            <person name="Figueroa M."/>
        </authorList>
    </citation>
    <scope>NUCLEOTIDE SEQUENCE [LARGE SCALE GENOMIC DNA]</scope>
    <source>
        <strain evidence="3 4">Ug99</strain>
    </source>
</reference>
<accession>A0A5B0SBL9</accession>
<name>A0A5B0SBL9_PUCGR</name>